<feature type="compositionally biased region" description="Polar residues" evidence="1">
    <location>
        <begin position="332"/>
        <end position="343"/>
    </location>
</feature>
<proteinExistence type="predicted"/>
<feature type="region of interest" description="Disordered" evidence="1">
    <location>
        <begin position="252"/>
        <end position="277"/>
    </location>
</feature>
<keyword evidence="3" id="KW-1185">Reference proteome</keyword>
<accession>A0AA89BT22</accession>
<feature type="compositionally biased region" description="Low complexity" evidence="1">
    <location>
        <begin position="315"/>
        <end position="331"/>
    </location>
</feature>
<comment type="caution">
    <text evidence="2">The sequence shown here is derived from an EMBL/GenBank/DDBJ whole genome shotgun (WGS) entry which is preliminary data.</text>
</comment>
<feature type="compositionally biased region" description="Polar residues" evidence="1">
    <location>
        <begin position="267"/>
        <end position="276"/>
    </location>
</feature>
<reference evidence="2" key="1">
    <citation type="submission" date="2019-08" db="EMBL/GenBank/DDBJ databases">
        <title>The improved chromosome-level genome for the pearl oyster Pinctada fucata martensii using PacBio sequencing and Hi-C.</title>
        <authorList>
            <person name="Zheng Z."/>
        </authorList>
    </citation>
    <scope>NUCLEOTIDE SEQUENCE</scope>
    <source>
        <strain evidence="2">ZZ-2019</strain>
        <tissue evidence="2">Adductor muscle</tissue>
    </source>
</reference>
<organism evidence="2 3">
    <name type="scientific">Pinctada imbricata</name>
    <name type="common">Atlantic pearl-oyster</name>
    <name type="synonym">Pinctada martensii</name>
    <dbReference type="NCBI Taxonomy" id="66713"/>
    <lineage>
        <taxon>Eukaryota</taxon>
        <taxon>Metazoa</taxon>
        <taxon>Spiralia</taxon>
        <taxon>Lophotrochozoa</taxon>
        <taxon>Mollusca</taxon>
        <taxon>Bivalvia</taxon>
        <taxon>Autobranchia</taxon>
        <taxon>Pteriomorphia</taxon>
        <taxon>Pterioida</taxon>
        <taxon>Pterioidea</taxon>
        <taxon>Pteriidae</taxon>
        <taxon>Pinctada</taxon>
    </lineage>
</organism>
<evidence type="ECO:0000256" key="1">
    <source>
        <dbReference type="SAM" id="MobiDB-lite"/>
    </source>
</evidence>
<gene>
    <name evidence="2" type="ORF">FSP39_004836</name>
</gene>
<evidence type="ECO:0000313" key="3">
    <source>
        <dbReference type="Proteomes" id="UP001186944"/>
    </source>
</evidence>
<dbReference type="EMBL" id="VSWD01000008">
    <property type="protein sequence ID" value="KAK3094680.1"/>
    <property type="molecule type" value="Genomic_DNA"/>
</dbReference>
<sequence length="522" mass="56564">MLADAIKKKNLGTVTKNKIFRPPSTTISNDKQSTSFWNTLMKKINVEAPTLASNDGRPPVIHIHLPPPFTKIETTTKMPSVMPITEAKEVEPIEAEDTTTTAKPTTSAVPSTTSASPSYKLQIHTDENGVNKISIIQEAPVNTSKQIDNSTKTVDKTNSACSPKSPLFYCQGVDVFQNVSSISAWCVGKCIQGECVKSVCNCSCHAAKTEEDSMHDDIALLFKGTGKEFSTDLVKMFKGLYDSLKGAKSKDVSMRPAETKQPKKENVTTFKETNGPNEMKSLLSSIERLIDAKLHQSGFNNKGPEEVEAEDVPMGSQNSGNGNVVSVNSIGHEQNYQNDQNTQNSNFGPPDGGNNNWNNNNNNNNNNGRNNWGNDNGRNNWNNNNNGQNGNWNNNNNNNFSPGNNWQNNGNNGNNGWNNGNNGWNRGNSNNGWSNGQMGNWNSGPPPPQMPWQGNSQQGWGGPSMSRGPQWNPWMSGPQGWQRGPQSMWGPGSMGMGMGGGMWGMGFGGMGKSKGSGGEAAD</sequence>
<name>A0AA89BT22_PINIB</name>
<dbReference type="AlphaFoldDB" id="A0AA89BT22"/>
<feature type="compositionally biased region" description="Basic and acidic residues" evidence="1">
    <location>
        <begin position="252"/>
        <end position="266"/>
    </location>
</feature>
<feature type="region of interest" description="Disordered" evidence="1">
    <location>
        <begin position="297"/>
        <end position="496"/>
    </location>
</feature>
<evidence type="ECO:0000313" key="2">
    <source>
        <dbReference type="EMBL" id="KAK3094680.1"/>
    </source>
</evidence>
<feature type="region of interest" description="Disordered" evidence="1">
    <location>
        <begin position="92"/>
        <end position="118"/>
    </location>
</feature>
<dbReference type="Proteomes" id="UP001186944">
    <property type="component" value="Unassembled WGS sequence"/>
</dbReference>
<feature type="compositionally biased region" description="Low complexity" evidence="1">
    <location>
        <begin position="344"/>
        <end position="443"/>
    </location>
</feature>
<feature type="compositionally biased region" description="Low complexity" evidence="1">
    <location>
        <begin position="98"/>
        <end position="118"/>
    </location>
</feature>
<protein>
    <submittedName>
        <fullName evidence="2">Uncharacterized protein</fullName>
    </submittedName>
</protein>